<evidence type="ECO:0000256" key="2">
    <source>
        <dbReference type="ARBA" id="ARBA00022692"/>
    </source>
</evidence>
<evidence type="ECO:0000256" key="1">
    <source>
        <dbReference type="ARBA" id="ARBA00004141"/>
    </source>
</evidence>
<dbReference type="PANTHER" id="PTHR21229">
    <property type="entry name" value="LUNG SEVEN TRANSMEMBRANE RECEPTOR"/>
    <property type="match status" value="1"/>
</dbReference>
<keyword evidence="2 6" id="KW-0812">Transmembrane</keyword>
<dbReference type="Pfam" id="PF06814">
    <property type="entry name" value="GOST_TM"/>
    <property type="match status" value="1"/>
</dbReference>
<evidence type="ECO:0000256" key="3">
    <source>
        <dbReference type="ARBA" id="ARBA00022729"/>
    </source>
</evidence>
<dbReference type="InterPro" id="IPR009637">
    <property type="entry name" value="GPR107/GPR108-like"/>
</dbReference>
<reference evidence="9" key="1">
    <citation type="journal article" date="2023" name="Plant J.">
        <title>Genome sequences and population genomics provide insights into the demographic history, inbreeding, and mutation load of two 'living fossil' tree species of Dipteronia.</title>
        <authorList>
            <person name="Feng Y."/>
            <person name="Comes H.P."/>
            <person name="Chen J."/>
            <person name="Zhu S."/>
            <person name="Lu R."/>
            <person name="Zhang X."/>
            <person name="Li P."/>
            <person name="Qiu J."/>
            <person name="Olsen K.M."/>
            <person name="Qiu Y."/>
        </authorList>
    </citation>
    <scope>NUCLEOTIDE SEQUENCE</scope>
    <source>
        <strain evidence="9">KIB01</strain>
    </source>
</reference>
<feature type="transmembrane region" description="Helical" evidence="6">
    <location>
        <begin position="162"/>
        <end position="182"/>
    </location>
</feature>
<organism evidence="9 10">
    <name type="scientific">Dipteronia dyeriana</name>
    <dbReference type="NCBI Taxonomy" id="168575"/>
    <lineage>
        <taxon>Eukaryota</taxon>
        <taxon>Viridiplantae</taxon>
        <taxon>Streptophyta</taxon>
        <taxon>Embryophyta</taxon>
        <taxon>Tracheophyta</taxon>
        <taxon>Spermatophyta</taxon>
        <taxon>Magnoliopsida</taxon>
        <taxon>eudicotyledons</taxon>
        <taxon>Gunneridae</taxon>
        <taxon>Pentapetalae</taxon>
        <taxon>rosids</taxon>
        <taxon>malvids</taxon>
        <taxon>Sapindales</taxon>
        <taxon>Sapindaceae</taxon>
        <taxon>Hippocastanoideae</taxon>
        <taxon>Acereae</taxon>
        <taxon>Dipteronia</taxon>
    </lineage>
</organism>
<evidence type="ECO:0000256" key="4">
    <source>
        <dbReference type="ARBA" id="ARBA00022989"/>
    </source>
</evidence>
<comment type="subcellular location">
    <subcellularLocation>
        <location evidence="1">Membrane</location>
        <topology evidence="1">Multi-pass membrane protein</topology>
    </subcellularLocation>
</comment>
<dbReference type="Pfam" id="PF21904">
    <property type="entry name" value="CAND6-7_N"/>
    <property type="match status" value="1"/>
</dbReference>
<proteinExistence type="predicted"/>
<feature type="transmembrane region" description="Helical" evidence="6">
    <location>
        <begin position="227"/>
        <end position="253"/>
    </location>
</feature>
<evidence type="ECO:0000313" key="10">
    <source>
        <dbReference type="Proteomes" id="UP001280121"/>
    </source>
</evidence>
<keyword evidence="4 6" id="KW-1133">Transmembrane helix</keyword>
<dbReference type="GO" id="GO:0005794">
    <property type="term" value="C:Golgi apparatus"/>
    <property type="evidence" value="ECO:0007669"/>
    <property type="project" value="TreeGrafter"/>
</dbReference>
<evidence type="ECO:0000256" key="5">
    <source>
        <dbReference type="ARBA" id="ARBA00023136"/>
    </source>
</evidence>
<evidence type="ECO:0000313" key="9">
    <source>
        <dbReference type="EMBL" id="KAK2637999.1"/>
    </source>
</evidence>
<sequence length="425" mass="48785">MYPLIMDYSNLHASLQPRSMLKFLYALFIISISIPGSLSEINSTRIVYDSRPMILFERFGFAESGKRSFSRIQNESQNTENFCVLSSRYVKLIFKLENLVANSKSTINGSITIDDPDEYNLLLGNCQPEFEVSMNVKTEMYNLQVDGQKDYLPAGQTHLPKLFFSFFIIYVCFFALWLLVCIKQRQTVDKIHLIMTALLIVKALKMICASEDKMYVSKTGTPHGWDVAFYIFGFFKGIMLFTVIILIGTGWSFLKPYLQDREKKVLMTVIPLQVLENIANVVISETGPATKDWMAWNQMFLLIDVICCCAVFFPIIWSIKNLREASKTDGKAARNLEKLTLFKQFYIVVVGYLYFTRIVVTAIGAIVNYRYEWTVNVCAEGASLAFYAFIFYNFQPLEKNPYLVIDDVEESVAGQILEEDDSFEL</sequence>
<feature type="domain" description="CAND6/7 N-terminal" evidence="8">
    <location>
        <begin position="69"/>
        <end position="142"/>
    </location>
</feature>
<gene>
    <name evidence="9" type="ORF">Ddye_025794</name>
</gene>
<dbReference type="AlphaFoldDB" id="A0AAD9TLV2"/>
<dbReference type="InterPro" id="IPR054103">
    <property type="entry name" value="CAND6-7_N"/>
</dbReference>
<feature type="transmembrane region" description="Helical" evidence="6">
    <location>
        <begin position="373"/>
        <end position="394"/>
    </location>
</feature>
<dbReference type="GO" id="GO:0016020">
    <property type="term" value="C:membrane"/>
    <property type="evidence" value="ECO:0007669"/>
    <property type="project" value="UniProtKB-SubCell"/>
</dbReference>
<name>A0AAD9TLV2_9ROSI</name>
<dbReference type="EMBL" id="JANJYI010000008">
    <property type="protein sequence ID" value="KAK2637999.1"/>
    <property type="molecule type" value="Genomic_DNA"/>
</dbReference>
<dbReference type="PANTHER" id="PTHR21229:SF21">
    <property type="entry name" value="OS04G0508600 PROTEIN"/>
    <property type="match status" value="1"/>
</dbReference>
<dbReference type="InterPro" id="IPR053937">
    <property type="entry name" value="GOST_TM"/>
</dbReference>
<evidence type="ECO:0008006" key="11">
    <source>
        <dbReference type="Google" id="ProtNLM"/>
    </source>
</evidence>
<keyword evidence="3" id="KW-0732">Signal</keyword>
<feature type="transmembrane region" description="Helical" evidence="6">
    <location>
        <begin position="295"/>
        <end position="317"/>
    </location>
</feature>
<accession>A0AAD9TLV2</accession>
<keyword evidence="5 6" id="KW-0472">Membrane</keyword>
<protein>
    <recommendedName>
        <fullName evidence="11">Protein GPR107-like</fullName>
    </recommendedName>
</protein>
<evidence type="ECO:0000256" key="6">
    <source>
        <dbReference type="SAM" id="Phobius"/>
    </source>
</evidence>
<comment type="caution">
    <text evidence="9">The sequence shown here is derived from an EMBL/GenBank/DDBJ whole genome shotgun (WGS) entry which is preliminary data.</text>
</comment>
<feature type="transmembrane region" description="Helical" evidence="6">
    <location>
        <begin position="345"/>
        <end position="367"/>
    </location>
</feature>
<evidence type="ECO:0000259" key="7">
    <source>
        <dbReference type="Pfam" id="PF06814"/>
    </source>
</evidence>
<keyword evidence="10" id="KW-1185">Reference proteome</keyword>
<dbReference type="Proteomes" id="UP001280121">
    <property type="component" value="Unassembled WGS sequence"/>
</dbReference>
<feature type="domain" description="GOST seven transmembrane" evidence="7">
    <location>
        <begin position="160"/>
        <end position="400"/>
    </location>
</feature>
<evidence type="ECO:0000259" key="8">
    <source>
        <dbReference type="Pfam" id="PF21904"/>
    </source>
</evidence>